<feature type="domain" description="Apoptosis-antagonizing transcription factor C-terminal" evidence="1">
    <location>
        <begin position="39"/>
        <end position="94"/>
    </location>
</feature>
<dbReference type="InParanoid" id="A0A419QDC8"/>
<accession>A0A419QDC8</accession>
<evidence type="ECO:0000259" key="1">
    <source>
        <dbReference type="Pfam" id="PF08164"/>
    </source>
</evidence>
<organism evidence="2 3">
    <name type="scientific">Clonorchis sinensis</name>
    <name type="common">Chinese liver fluke</name>
    <dbReference type="NCBI Taxonomy" id="79923"/>
    <lineage>
        <taxon>Eukaryota</taxon>
        <taxon>Metazoa</taxon>
        <taxon>Spiralia</taxon>
        <taxon>Lophotrochozoa</taxon>
        <taxon>Platyhelminthes</taxon>
        <taxon>Trematoda</taxon>
        <taxon>Digenea</taxon>
        <taxon>Opisthorchiida</taxon>
        <taxon>Opisthorchiata</taxon>
        <taxon>Opisthorchiidae</taxon>
        <taxon>Clonorchis</taxon>
    </lineage>
</organism>
<dbReference type="OrthoDB" id="5783963at2759"/>
<gene>
    <name evidence="2" type="ORF">CSKR_104318</name>
</gene>
<dbReference type="GO" id="GO:0005634">
    <property type="term" value="C:nucleus"/>
    <property type="evidence" value="ECO:0007669"/>
    <property type="project" value="InterPro"/>
</dbReference>
<reference evidence="2 3" key="1">
    <citation type="journal article" date="2018" name="Biotechnol. Adv.">
        <title>Improved genomic resources and new bioinformatic workflow for the carcinogenic parasite Clonorchis sinensis: Biotechnological implications.</title>
        <authorList>
            <person name="Wang D."/>
            <person name="Korhonen P.K."/>
            <person name="Gasser R.B."/>
            <person name="Young N.D."/>
        </authorList>
    </citation>
    <scope>NUCLEOTIDE SEQUENCE [LARGE SCALE GENOMIC DNA]</scope>
    <source>
        <strain evidence="2">Cs-k2</strain>
    </source>
</reference>
<name>A0A419QDC8_CLOSI</name>
<sequence>MRTPGLNSPMVNDIGSNGPIAQSMALMHQSYRLLCGLLDRLRRYPDRPKRVVDVRASKGRVLRYLRLPKAVDFMSPDTTEYFSQTQRNNLFAQLRANKD</sequence>
<evidence type="ECO:0000313" key="3">
    <source>
        <dbReference type="Proteomes" id="UP000286415"/>
    </source>
</evidence>
<reference evidence="2 3" key="2">
    <citation type="journal article" date="2021" name="Genomics">
        <title>High-quality reference genome for Clonorchis sinensis.</title>
        <authorList>
            <person name="Young N.D."/>
            <person name="Stroehlein A.J."/>
            <person name="Kinkar L."/>
            <person name="Wang T."/>
            <person name="Sohn W.M."/>
            <person name="Chang B.C.H."/>
            <person name="Kaur P."/>
            <person name="Weisz D."/>
            <person name="Dudchenko O."/>
            <person name="Aiden E.L."/>
            <person name="Korhonen P.K."/>
            <person name="Gasser R.B."/>
        </authorList>
    </citation>
    <scope>NUCLEOTIDE SEQUENCE [LARGE SCALE GENOMIC DNA]</scope>
    <source>
        <strain evidence="2">Cs-k2</strain>
    </source>
</reference>
<dbReference type="AlphaFoldDB" id="A0A419QDC8"/>
<keyword evidence="3" id="KW-1185">Reference proteome</keyword>
<dbReference type="Pfam" id="PF08164">
    <property type="entry name" value="TRAUB"/>
    <property type="match status" value="1"/>
</dbReference>
<dbReference type="Proteomes" id="UP000286415">
    <property type="component" value="Unassembled WGS sequence"/>
</dbReference>
<dbReference type="EMBL" id="NIRI02000042">
    <property type="protein sequence ID" value="KAG5451552.1"/>
    <property type="molecule type" value="Genomic_DNA"/>
</dbReference>
<protein>
    <recommendedName>
        <fullName evidence="1">Apoptosis-antagonizing transcription factor C-terminal domain-containing protein</fullName>
    </recommendedName>
</protein>
<comment type="caution">
    <text evidence="2">The sequence shown here is derived from an EMBL/GenBank/DDBJ whole genome shotgun (WGS) entry which is preliminary data.</text>
</comment>
<evidence type="ECO:0000313" key="2">
    <source>
        <dbReference type="EMBL" id="KAG5451552.1"/>
    </source>
</evidence>
<proteinExistence type="predicted"/>
<dbReference type="InterPro" id="IPR012617">
    <property type="entry name" value="AATF_C"/>
</dbReference>